<reference evidence="5 6" key="1">
    <citation type="submission" date="2021-05" db="EMBL/GenBank/DDBJ databases">
        <title>Genetic and Functional Diversity in Clade A Lucinid endosymbionts from the Bahamas.</title>
        <authorList>
            <person name="Giani N.M."/>
            <person name="Engel A.S."/>
            <person name="Campbell B.J."/>
        </authorList>
    </citation>
    <scope>NUCLEOTIDE SEQUENCE [LARGE SCALE GENOMIC DNA]</scope>
    <source>
        <strain evidence="5">LUC16012Gg_MoonRockCtena</strain>
    </source>
</reference>
<evidence type="ECO:0000256" key="1">
    <source>
        <dbReference type="ARBA" id="ARBA00001933"/>
    </source>
</evidence>
<dbReference type="GO" id="GO:0006565">
    <property type="term" value="P:L-serine catabolic process"/>
    <property type="evidence" value="ECO:0007669"/>
    <property type="project" value="TreeGrafter"/>
</dbReference>
<name>A0A944MDF4_9GAMM</name>
<dbReference type="PANTHER" id="PTHR48078:SF7">
    <property type="entry name" value="BLL6502 PROTEIN"/>
    <property type="match status" value="1"/>
</dbReference>
<dbReference type="Gene3D" id="3.40.50.1100">
    <property type="match status" value="2"/>
</dbReference>
<dbReference type="SUPFAM" id="SSF53686">
    <property type="entry name" value="Tryptophan synthase beta subunit-like PLP-dependent enzymes"/>
    <property type="match status" value="1"/>
</dbReference>
<evidence type="ECO:0000259" key="4">
    <source>
        <dbReference type="Pfam" id="PF00291"/>
    </source>
</evidence>
<protein>
    <submittedName>
        <fullName evidence="5">Pyridoxal-phosphate dependent enzyme</fullName>
    </submittedName>
</protein>
<keyword evidence="2" id="KW-0663">Pyridoxal phosphate</keyword>
<dbReference type="InterPro" id="IPR050147">
    <property type="entry name" value="Ser/Thr_Dehydratase"/>
</dbReference>
<gene>
    <name evidence="5" type="ORF">KME65_10510</name>
</gene>
<comment type="cofactor">
    <cofactor evidence="1">
        <name>pyridoxal 5'-phosphate</name>
        <dbReference type="ChEBI" id="CHEBI:597326"/>
    </cofactor>
</comment>
<sequence>MIEHKNYPISYEAVLKARKIVYDHLIPTQLTRYDSLSSLLDAEIFIKHENHNPTGTFKVRGGINLMHHLKLSGIDGVVTFSTGNHGLSIAQSADWFGVKATIVVPENNNPVKNRSIESTGATLVEAGKTFEEASSTVAEIAGKQSLYYAHPANEPHLINGVGTEFVEIIEQIPDLDAVILPIGAGSEAAAAVTVMKTINPDIQIFAVQAAFSSAACQSWKAGKVISSANTTFAGGFATGIAYELPFNIYKDNLEEFVLLSEEEIYQGIALAGYYTHNLLEGAGASTVMAAIKLKHLLKGKKVVLQFSGCNASPDEIRKAFDSRLFSDGWVGE</sequence>
<dbReference type="EMBL" id="JAHHGM010000008">
    <property type="protein sequence ID" value="MBT2989382.1"/>
    <property type="molecule type" value="Genomic_DNA"/>
</dbReference>
<dbReference type="GO" id="GO:0003941">
    <property type="term" value="F:L-serine ammonia-lyase activity"/>
    <property type="evidence" value="ECO:0007669"/>
    <property type="project" value="TreeGrafter"/>
</dbReference>
<comment type="caution">
    <text evidence="5">The sequence shown here is derived from an EMBL/GenBank/DDBJ whole genome shotgun (WGS) entry which is preliminary data.</text>
</comment>
<dbReference type="GO" id="GO:0004794">
    <property type="term" value="F:threonine deaminase activity"/>
    <property type="evidence" value="ECO:0007669"/>
    <property type="project" value="TreeGrafter"/>
</dbReference>
<organism evidence="5 6">
    <name type="scientific">Candidatus Thiodiazotropha taylori</name>
    <dbReference type="NCBI Taxonomy" id="2792791"/>
    <lineage>
        <taxon>Bacteria</taxon>
        <taxon>Pseudomonadati</taxon>
        <taxon>Pseudomonadota</taxon>
        <taxon>Gammaproteobacteria</taxon>
        <taxon>Chromatiales</taxon>
        <taxon>Sedimenticolaceae</taxon>
        <taxon>Candidatus Thiodiazotropha</taxon>
    </lineage>
</organism>
<keyword evidence="3" id="KW-0456">Lyase</keyword>
<feature type="domain" description="Tryptophan synthase beta chain-like PALP" evidence="4">
    <location>
        <begin position="23"/>
        <end position="308"/>
    </location>
</feature>
<dbReference type="AlphaFoldDB" id="A0A944MDF4"/>
<dbReference type="PANTHER" id="PTHR48078">
    <property type="entry name" value="THREONINE DEHYDRATASE, MITOCHONDRIAL-RELATED"/>
    <property type="match status" value="1"/>
</dbReference>
<evidence type="ECO:0000313" key="5">
    <source>
        <dbReference type="EMBL" id="MBT2989382.1"/>
    </source>
</evidence>
<dbReference type="InterPro" id="IPR036052">
    <property type="entry name" value="TrpB-like_PALP_sf"/>
</dbReference>
<dbReference type="GO" id="GO:0009097">
    <property type="term" value="P:isoleucine biosynthetic process"/>
    <property type="evidence" value="ECO:0007669"/>
    <property type="project" value="TreeGrafter"/>
</dbReference>
<dbReference type="GO" id="GO:0006567">
    <property type="term" value="P:L-threonine catabolic process"/>
    <property type="evidence" value="ECO:0007669"/>
    <property type="project" value="TreeGrafter"/>
</dbReference>
<dbReference type="Pfam" id="PF00291">
    <property type="entry name" value="PALP"/>
    <property type="match status" value="1"/>
</dbReference>
<accession>A0A944MDF4</accession>
<evidence type="ECO:0000256" key="3">
    <source>
        <dbReference type="ARBA" id="ARBA00023239"/>
    </source>
</evidence>
<proteinExistence type="predicted"/>
<dbReference type="Proteomes" id="UP000770889">
    <property type="component" value="Unassembled WGS sequence"/>
</dbReference>
<evidence type="ECO:0000313" key="6">
    <source>
        <dbReference type="Proteomes" id="UP000770889"/>
    </source>
</evidence>
<evidence type="ECO:0000256" key="2">
    <source>
        <dbReference type="ARBA" id="ARBA00022898"/>
    </source>
</evidence>
<dbReference type="InterPro" id="IPR001926">
    <property type="entry name" value="TrpB-like_PALP"/>
</dbReference>